<reference evidence="4 5" key="1">
    <citation type="journal article" date="2019" name="Syst. Appl. Microbiol.">
        <title>Polyphasic characterization of two novel Lactobacillus spp. isolated from blown salami packages: Description of Lactobacillus halodurans sp. nov. and Lactobacillus salsicarnum sp. nov.</title>
        <authorList>
            <person name="Schuster J.A."/>
            <person name="Klingl A."/>
            <person name="Vogel R.F."/>
            <person name="Ehrmann M.A."/>
        </authorList>
    </citation>
    <scope>NUCLEOTIDE SEQUENCE [LARGE SCALE GENOMIC DNA]</scope>
    <source>
        <strain evidence="2 5">TMW 1.2098</strain>
        <strain evidence="3 4">TMW 1.2118</strain>
    </source>
</reference>
<feature type="compositionally biased region" description="Low complexity" evidence="1">
    <location>
        <begin position="138"/>
        <end position="166"/>
    </location>
</feature>
<dbReference type="GO" id="GO:0003677">
    <property type="term" value="F:DNA binding"/>
    <property type="evidence" value="ECO:0007669"/>
    <property type="project" value="UniProtKB-KW"/>
</dbReference>
<sequence length="254" mass="27520">MQMSEEITDWTAGMIEFRKKLIQPAKDAKNPFFRSKYVTLEGTINSADNAFKEMAKESGLTFAQEVTSDTSTATISVMTLISHVSGQWVMFGPFNVPAGKKKDGSVDAQTYGSSTTYAKRYALSAALGIASDIDDDGNGASSNGSNANSQSSRRQAPARQQSKPASNKISPAMEKQLETMINNISDLMQIPKSEVRTKTLRHFKASKFSDMTTTTADNALVYLGKALDKAKDISLENQSNEFENKQPTGAGANS</sequence>
<dbReference type="EMBL" id="VDFN01000001">
    <property type="protein sequence ID" value="MQS44273.1"/>
    <property type="molecule type" value="Genomic_DNA"/>
</dbReference>
<dbReference type="Proteomes" id="UP000436655">
    <property type="component" value="Unassembled WGS sequence"/>
</dbReference>
<dbReference type="InterPro" id="IPR007499">
    <property type="entry name" value="ERF_bacteria_virus"/>
</dbReference>
<evidence type="ECO:0000313" key="2">
    <source>
        <dbReference type="EMBL" id="MQS44273.1"/>
    </source>
</evidence>
<name>A0A5P0ZEZ7_9LACO</name>
<dbReference type="AlphaFoldDB" id="A0A5P0ZEZ7"/>
<evidence type="ECO:0000313" key="3">
    <source>
        <dbReference type="EMBL" id="MQS51624.1"/>
    </source>
</evidence>
<dbReference type="EMBL" id="VDFM01000001">
    <property type="protein sequence ID" value="MQS51624.1"/>
    <property type="molecule type" value="Genomic_DNA"/>
</dbReference>
<protein>
    <submittedName>
        <fullName evidence="3">Single-stranded DNA-binding protein</fullName>
    </submittedName>
</protein>
<organism evidence="3 4">
    <name type="scientific">Companilactobacillus mishanensis</name>
    <dbReference type="NCBI Taxonomy" id="2486008"/>
    <lineage>
        <taxon>Bacteria</taxon>
        <taxon>Bacillati</taxon>
        <taxon>Bacillota</taxon>
        <taxon>Bacilli</taxon>
        <taxon>Lactobacillales</taxon>
        <taxon>Lactobacillaceae</taxon>
        <taxon>Companilactobacillus</taxon>
    </lineage>
</organism>
<dbReference type="RefSeq" id="WP_153381681.1">
    <property type="nucleotide sequence ID" value="NZ_VDFM01000001.1"/>
</dbReference>
<dbReference type="OrthoDB" id="149299at2"/>
<reference evidence="2" key="2">
    <citation type="submission" date="2019-05" db="EMBL/GenBank/DDBJ databases">
        <authorList>
            <person name="Schuster J.A."/>
            <person name="Ehrmann M.A."/>
        </authorList>
    </citation>
    <scope>NUCLEOTIDE SEQUENCE</scope>
    <source>
        <strain evidence="2">TMW 1.2098</strain>
    </source>
</reference>
<feature type="region of interest" description="Disordered" evidence="1">
    <location>
        <begin position="136"/>
        <end position="170"/>
    </location>
</feature>
<evidence type="ECO:0000256" key="1">
    <source>
        <dbReference type="SAM" id="MobiDB-lite"/>
    </source>
</evidence>
<evidence type="ECO:0000313" key="4">
    <source>
        <dbReference type="Proteomes" id="UP000380386"/>
    </source>
</evidence>
<keyword evidence="3" id="KW-0238">DNA-binding</keyword>
<evidence type="ECO:0000313" key="5">
    <source>
        <dbReference type="Proteomes" id="UP000436655"/>
    </source>
</evidence>
<comment type="caution">
    <text evidence="3">The sequence shown here is derived from an EMBL/GenBank/DDBJ whole genome shotgun (WGS) entry which is preliminary data.</text>
</comment>
<keyword evidence="5" id="KW-1185">Reference proteome</keyword>
<proteinExistence type="predicted"/>
<dbReference type="Proteomes" id="UP000380386">
    <property type="component" value="Unassembled WGS sequence"/>
</dbReference>
<gene>
    <name evidence="3" type="ORF">FHL02_01175</name>
    <name evidence="2" type="ORF">FHL03_02095</name>
</gene>
<accession>A0A5P0ZEZ7</accession>
<dbReference type="Pfam" id="PF04404">
    <property type="entry name" value="ERF"/>
    <property type="match status" value="1"/>
</dbReference>